<name>A0A095XWT8_9GAMM</name>
<proteinExistence type="predicted"/>
<dbReference type="STRING" id="1265313.HRUBRA_01268"/>
<dbReference type="InterPro" id="IPR008707">
    <property type="entry name" value="B-propeller_PilY1"/>
</dbReference>
<dbReference type="RefSeq" id="WP_035517925.1">
    <property type="nucleotide sequence ID" value="NZ_KN234793.1"/>
</dbReference>
<dbReference type="GO" id="GO:0046872">
    <property type="term" value="F:metal ion binding"/>
    <property type="evidence" value="ECO:0007669"/>
    <property type="project" value="UniProtKB-KW"/>
</dbReference>
<gene>
    <name evidence="5" type="ORF">HRUBRA_01268</name>
</gene>
<feature type="chain" id="PRO_5001914001" evidence="3">
    <location>
        <begin position="24"/>
        <end position="1111"/>
    </location>
</feature>
<sequence>MAPRQFFAAFLFLVVTLVQSSRAEDIDLFAGIPTDVGDALPSVIFILDNTSNWSRQSQRWPDRSAQGQSEVLAIKTALEPLVDQVNVGLVEFVTAGNANEDGGYVRFDLQPLTATAYGNLSATLTDIFDNINSPTEARNANENWGDLMFDLYNYLAGGAQSDSGGGTPTGLADAAAYRTPFSTFASPLTADDICTNSYVVFIGNPNSSGPRQDEASNSAALTALYESLGRQPPDALSGASAGTPLPLPELTTTFIEGDSDTLGLSADRWKKNQQDQCTAAEQRNNNHAACFENDSCACVEITNACVKGGACFWDVATVGTGTTVVKPSGSFDTQSGRDWNIDDWAKFLRNYGVPATVNVDGETVTQRVSVITYTIDVFNAQQDADTSSLLLNTAEVGGGRYFAARNENQLVDAIEGILSDIVAVSSSFAAVTLPVNAGQRAQSANQVYIGSFRPALDKEPRWFGNLKRYRLGLFNNQVELADVNYRRAVNPLTGAPGQCAVSWWTSETGDYWENLGVNPPPRGECLDAGVMTSMWSDSPDGSFVEKGGVAQQVREAVQRTIYTVAGGARVELTDSYAADLGGDAVFDYLRGDRAGIDETMPAVGLRASAHGGVIHSRPLVINYGNGTIKAFYGANDGLFRAVDSGTGAEDWALLAPAHYNAIARLYNNDPLILYSGFPEDAELGYEAKDYFFDGSPGDFVVYDENDTVSKALIFPSMRRGGRQLYALDVTDPVDPVLKWVHGCADDSTASCSDDSYRDIGQTWSTPVAFTVKDYVDDAGAAIPVVAFGGGYDTCLDTDQAAFPCAGDARGSAIFLLNAETGVQLAKLSVDAPVVAELAPLDRNLDGSADYLYAVDAAGGLYRVALNKPLDSEAEVVDPAEHWTAAVKVGAMSGDNRRFLNRPEVFTVPQTALVGVAVGSGDRERPLKVNYPYRDDVDNRFYLVLDRPEGAPVGGATLPLDLDADLIDASGNNGASVQATNGWYVELPGLGEQVVNAAAVGGSRVFFNSYQPGGSSTGLCSPPIGIATAYAIDTFFPDNTQGEEMVAGGMPIPPVIATVVIEPEGYDPDDEDGPQLQERTVCIGCEGFDVVEIDPVISPARKRMWWIEDMDQ</sequence>
<evidence type="ECO:0000313" key="6">
    <source>
        <dbReference type="Proteomes" id="UP000029640"/>
    </source>
</evidence>
<dbReference type="HOGENOM" id="CLU_004773_1_0_6"/>
<dbReference type="AlphaFoldDB" id="A0A095XWT8"/>
<organism evidence="5 6">
    <name type="scientific">Pseudohaliea rubra DSM 19751</name>
    <dbReference type="NCBI Taxonomy" id="1265313"/>
    <lineage>
        <taxon>Bacteria</taxon>
        <taxon>Pseudomonadati</taxon>
        <taxon>Pseudomonadota</taxon>
        <taxon>Gammaproteobacteria</taxon>
        <taxon>Cellvibrionales</taxon>
        <taxon>Halieaceae</taxon>
        <taxon>Pseudohaliea</taxon>
    </lineage>
</organism>
<evidence type="ECO:0000256" key="3">
    <source>
        <dbReference type="SAM" id="SignalP"/>
    </source>
</evidence>
<feature type="domain" description="PilY1 beta-propeller" evidence="4">
    <location>
        <begin position="673"/>
        <end position="870"/>
    </location>
</feature>
<dbReference type="PATRIC" id="fig|1265313.6.peg.1252"/>
<dbReference type="Pfam" id="PF05567">
    <property type="entry name" value="T4P_PilY1"/>
    <property type="match status" value="1"/>
</dbReference>
<dbReference type="OrthoDB" id="7156875at2"/>
<dbReference type="eggNOG" id="COG3419">
    <property type="taxonomic scope" value="Bacteria"/>
</dbReference>
<protein>
    <submittedName>
        <fullName evidence="5">Type IV fimbrial biogenesis protein PilY1</fullName>
    </submittedName>
</protein>
<keyword evidence="1" id="KW-0479">Metal-binding</keyword>
<evidence type="ECO:0000256" key="1">
    <source>
        <dbReference type="ARBA" id="ARBA00022723"/>
    </source>
</evidence>
<keyword evidence="3" id="KW-0732">Signal</keyword>
<dbReference type="EMBL" id="AUVB01000037">
    <property type="protein sequence ID" value="KGE04136.1"/>
    <property type="molecule type" value="Genomic_DNA"/>
</dbReference>
<keyword evidence="2" id="KW-0106">Calcium</keyword>
<reference evidence="5 6" key="1">
    <citation type="journal article" date="2014" name="Genome Announc.">
        <title>Genome Sequence of Gammaproteobacterial Pseudohaliea rubra Type Strain DSM 19751, Isolated from Coastal Seawater of the Mediterranean Sea.</title>
        <authorList>
            <person name="Spring S."/>
            <person name="Fiebig A."/>
            <person name="Riedel T."/>
            <person name="Goker M."/>
            <person name="Klenk H.P."/>
        </authorList>
    </citation>
    <scope>NUCLEOTIDE SEQUENCE [LARGE SCALE GENOMIC DNA]</scope>
    <source>
        <strain evidence="5 6">DSM 19751</strain>
    </source>
</reference>
<comment type="caution">
    <text evidence="5">The sequence shown here is derived from an EMBL/GenBank/DDBJ whole genome shotgun (WGS) entry which is preliminary data.</text>
</comment>
<evidence type="ECO:0000259" key="4">
    <source>
        <dbReference type="Pfam" id="PF05567"/>
    </source>
</evidence>
<evidence type="ECO:0000256" key="2">
    <source>
        <dbReference type="ARBA" id="ARBA00022837"/>
    </source>
</evidence>
<dbReference type="Proteomes" id="UP000029640">
    <property type="component" value="Unassembled WGS sequence"/>
</dbReference>
<feature type="signal peptide" evidence="3">
    <location>
        <begin position="1"/>
        <end position="23"/>
    </location>
</feature>
<keyword evidence="6" id="KW-1185">Reference proteome</keyword>
<accession>A0A095XWT8</accession>
<evidence type="ECO:0000313" key="5">
    <source>
        <dbReference type="EMBL" id="KGE04136.1"/>
    </source>
</evidence>